<organism evidence="6 7">
    <name type="scientific">Vitis rotundifolia</name>
    <name type="common">Muscadine grape</name>
    <dbReference type="NCBI Taxonomy" id="103349"/>
    <lineage>
        <taxon>Eukaryota</taxon>
        <taxon>Viridiplantae</taxon>
        <taxon>Streptophyta</taxon>
        <taxon>Embryophyta</taxon>
        <taxon>Tracheophyta</taxon>
        <taxon>Spermatophyta</taxon>
        <taxon>Magnoliopsida</taxon>
        <taxon>eudicotyledons</taxon>
        <taxon>Gunneridae</taxon>
        <taxon>Pentapetalae</taxon>
        <taxon>rosids</taxon>
        <taxon>Vitales</taxon>
        <taxon>Vitaceae</taxon>
        <taxon>Viteae</taxon>
        <taxon>Vitis</taxon>
    </lineage>
</organism>
<proteinExistence type="predicted"/>
<dbReference type="SUPFAM" id="SSF48576">
    <property type="entry name" value="Terpenoid synthases"/>
    <property type="match status" value="1"/>
</dbReference>
<evidence type="ECO:0000259" key="5">
    <source>
        <dbReference type="Pfam" id="PF03936"/>
    </source>
</evidence>
<feature type="domain" description="Terpene synthase N-terminal" evidence="4">
    <location>
        <begin position="64"/>
        <end position="141"/>
    </location>
</feature>
<keyword evidence="2" id="KW-0479">Metal-binding</keyword>
<accession>A0AA39DJ11</accession>
<sequence>MALCMLAPNPIPAFPRLQPPTRHCSRQGKSFSDSASGLVVQCPFASKVQDQTAVRRSANYQPSIWDYDYIQSLRSNYVGKTHMKRLDELKGFVKMMLIGKDEKALDQLETIDLLQRLGVSYHFEDEIKSKLDCRYKNYDRNNMWKGASYFSMEGESVLDEARDFTKKHLEKSLEHSLDKNLARLVSHSLELPLHWRMLGIEARWFMDIYERRQDMDPSLLEFAKLDYNMVQAIHQEDLKDVSKWWKNIGLGEQMSFTRDRLVENFLWAVGHAFEPQFGYCRKIITKVLALIVTIDDIYDIYGTLDELEIFTDAVDRWDINAMDQLPEYMKMCFLALFNSVNEMAYNVLKEEGSNIIPHLRKMWADLCKCYLVEARWYYSGYTPTLQEYITNGLISSSAPAILGHASFSVSNPVMDAIEFLEKRLNVIHGSSMILWLSDDLGTSKDELKRGDVPKSIQCYMHQTGASQEEACELIKYLIGDSWKKMNKEQSMDSPFSRIFIGIAMNVGRMGQRAYLYGDGYGVQARETKDDILLTLIESVPLNRYTKVC</sequence>
<dbReference type="GO" id="GO:0000287">
    <property type="term" value="F:magnesium ion binding"/>
    <property type="evidence" value="ECO:0007669"/>
    <property type="project" value="InterPro"/>
</dbReference>
<dbReference type="Gene3D" id="1.50.10.130">
    <property type="entry name" value="Terpene synthase, N-terminal domain"/>
    <property type="match status" value="2"/>
</dbReference>
<keyword evidence="3" id="KW-0460">Magnesium</keyword>
<feature type="domain" description="Terpene synthase metal-binding" evidence="5">
    <location>
        <begin position="246"/>
        <end position="484"/>
    </location>
</feature>
<dbReference type="Pfam" id="PF01397">
    <property type="entry name" value="Terpene_synth"/>
    <property type="match status" value="1"/>
</dbReference>
<dbReference type="SUPFAM" id="SSF48239">
    <property type="entry name" value="Terpenoid cyclases/Protein prenyltransferases"/>
    <property type="match status" value="1"/>
</dbReference>
<protein>
    <submittedName>
        <fullName evidence="6">Uncharacterized protein</fullName>
    </submittedName>
</protein>
<evidence type="ECO:0000256" key="1">
    <source>
        <dbReference type="ARBA" id="ARBA00001946"/>
    </source>
</evidence>
<gene>
    <name evidence="6" type="ORF">PVL29_017429</name>
</gene>
<dbReference type="GO" id="GO:0016102">
    <property type="term" value="P:diterpenoid biosynthetic process"/>
    <property type="evidence" value="ECO:0007669"/>
    <property type="project" value="InterPro"/>
</dbReference>
<dbReference type="CDD" id="cd00684">
    <property type="entry name" value="Terpene_cyclase_plant_C1"/>
    <property type="match status" value="1"/>
</dbReference>
<evidence type="ECO:0000313" key="7">
    <source>
        <dbReference type="Proteomes" id="UP001168098"/>
    </source>
</evidence>
<dbReference type="InterPro" id="IPR001906">
    <property type="entry name" value="Terpene_synth_N"/>
</dbReference>
<dbReference type="PANTHER" id="PTHR31225">
    <property type="entry name" value="OS04G0344100 PROTEIN-RELATED"/>
    <property type="match status" value="1"/>
</dbReference>
<evidence type="ECO:0000256" key="3">
    <source>
        <dbReference type="ARBA" id="ARBA00022842"/>
    </source>
</evidence>
<dbReference type="InterPro" id="IPR036965">
    <property type="entry name" value="Terpene_synth_N_sf"/>
</dbReference>
<dbReference type="FunFam" id="1.10.600.10:FF:000007">
    <property type="entry name" value="Isoprene synthase, chloroplastic"/>
    <property type="match status" value="1"/>
</dbReference>
<dbReference type="Proteomes" id="UP001168098">
    <property type="component" value="Unassembled WGS sequence"/>
</dbReference>
<dbReference type="InterPro" id="IPR034741">
    <property type="entry name" value="Terpene_cyclase-like_1_C"/>
</dbReference>
<comment type="cofactor">
    <cofactor evidence="1">
        <name>Mg(2+)</name>
        <dbReference type="ChEBI" id="CHEBI:18420"/>
    </cofactor>
</comment>
<evidence type="ECO:0000313" key="6">
    <source>
        <dbReference type="EMBL" id="KAJ9685390.1"/>
    </source>
</evidence>
<comment type="caution">
    <text evidence="6">The sequence shown here is derived from an EMBL/GenBank/DDBJ whole genome shotgun (WGS) entry which is preliminary data.</text>
</comment>
<dbReference type="InterPro" id="IPR008949">
    <property type="entry name" value="Isoprenoid_synthase_dom_sf"/>
</dbReference>
<dbReference type="EMBL" id="JARBHA010000013">
    <property type="protein sequence ID" value="KAJ9685390.1"/>
    <property type="molecule type" value="Genomic_DNA"/>
</dbReference>
<dbReference type="PANTHER" id="PTHR31225:SF9">
    <property type="entry name" value="TERPENE SYNTHASE 10"/>
    <property type="match status" value="1"/>
</dbReference>
<dbReference type="InterPro" id="IPR008930">
    <property type="entry name" value="Terpenoid_cyclase/PrenylTrfase"/>
</dbReference>
<keyword evidence="7" id="KW-1185">Reference proteome</keyword>
<evidence type="ECO:0000259" key="4">
    <source>
        <dbReference type="Pfam" id="PF01397"/>
    </source>
</evidence>
<dbReference type="InterPro" id="IPR050148">
    <property type="entry name" value="Terpene_synthase-like"/>
</dbReference>
<evidence type="ECO:0000256" key="2">
    <source>
        <dbReference type="ARBA" id="ARBA00022723"/>
    </source>
</evidence>
<dbReference type="AlphaFoldDB" id="A0AA39DJ11"/>
<dbReference type="InterPro" id="IPR044814">
    <property type="entry name" value="Terpene_cyclase_plant_C1"/>
</dbReference>
<name>A0AA39DJ11_VITRO</name>
<dbReference type="Gene3D" id="1.10.600.10">
    <property type="entry name" value="Farnesyl Diphosphate Synthase"/>
    <property type="match status" value="1"/>
</dbReference>
<reference evidence="6 7" key="1">
    <citation type="journal article" date="2023" name="BMC Biotechnol.">
        <title>Vitis rotundifolia cv Carlos genome sequencing.</title>
        <authorList>
            <person name="Huff M."/>
            <person name="Hulse-Kemp A."/>
            <person name="Scheffler B."/>
            <person name="Youngblood R."/>
            <person name="Simpson S."/>
            <person name="Babiker E."/>
            <person name="Staton M."/>
        </authorList>
    </citation>
    <scope>NUCLEOTIDE SEQUENCE [LARGE SCALE GENOMIC DNA]</scope>
    <source>
        <tissue evidence="6">Leaf</tissue>
    </source>
</reference>
<dbReference type="GO" id="GO:0010333">
    <property type="term" value="F:terpene synthase activity"/>
    <property type="evidence" value="ECO:0007669"/>
    <property type="project" value="InterPro"/>
</dbReference>
<dbReference type="SFLD" id="SFLDS00005">
    <property type="entry name" value="Isoprenoid_Synthase_Type_I"/>
    <property type="match status" value="1"/>
</dbReference>
<dbReference type="Pfam" id="PF03936">
    <property type="entry name" value="Terpene_synth_C"/>
    <property type="match status" value="1"/>
</dbReference>
<dbReference type="InterPro" id="IPR005630">
    <property type="entry name" value="Terpene_synthase_metal-bd"/>
</dbReference>
<dbReference type="SFLD" id="SFLDG01019">
    <property type="entry name" value="Terpene_Cyclase_Like_1_C_Termi"/>
    <property type="match status" value="1"/>
</dbReference>